<accession>A0ABV5AEB9</accession>
<protein>
    <recommendedName>
        <fullName evidence="3">DUF3973 domain-containing protein</fullName>
    </recommendedName>
</protein>
<dbReference type="Proteomes" id="UP001579974">
    <property type="component" value="Unassembled WGS sequence"/>
</dbReference>
<keyword evidence="2" id="KW-1185">Reference proteome</keyword>
<evidence type="ECO:0000313" key="2">
    <source>
        <dbReference type="Proteomes" id="UP001579974"/>
    </source>
</evidence>
<proteinExistence type="predicted"/>
<sequence>MDKLEVAYCIKCSCFKDREHMVQIFRTGFVRVDGVDFPMGICDEHEQSTPESE</sequence>
<dbReference type="EMBL" id="JBDXSU010000006">
    <property type="protein sequence ID" value="MFB5190630.1"/>
    <property type="molecule type" value="Genomic_DNA"/>
</dbReference>
<name>A0ABV5AEB9_9BACL</name>
<gene>
    <name evidence="1" type="ORF">KKP3000_004101</name>
</gene>
<reference evidence="1 2" key="1">
    <citation type="journal article" date="2024" name="Int. J. Mol. Sci.">
        <title>Exploration of Alicyclobacillus spp. Genome in Search of Antibiotic Resistance.</title>
        <authorList>
            <person name="Bucka-Kolendo J."/>
            <person name="Kiousi D.E."/>
            <person name="Dekowska A."/>
            <person name="Mikolajczuk-Szczyrba A."/>
            <person name="Karadedos D.M."/>
            <person name="Michael P."/>
            <person name="Galanis A."/>
            <person name="Sokolowska B."/>
        </authorList>
    </citation>
    <scope>NUCLEOTIDE SEQUENCE [LARGE SCALE GENOMIC DNA]</scope>
    <source>
        <strain evidence="1 2">KKP 3000</strain>
    </source>
</reference>
<dbReference type="RefSeq" id="WP_275474755.1">
    <property type="nucleotide sequence ID" value="NZ_CP162943.1"/>
</dbReference>
<comment type="caution">
    <text evidence="1">The sequence shown here is derived from an EMBL/GenBank/DDBJ whole genome shotgun (WGS) entry which is preliminary data.</text>
</comment>
<organism evidence="1 2">
    <name type="scientific">Alicyclobacillus fastidiosus</name>
    <dbReference type="NCBI Taxonomy" id="392011"/>
    <lineage>
        <taxon>Bacteria</taxon>
        <taxon>Bacillati</taxon>
        <taxon>Bacillota</taxon>
        <taxon>Bacilli</taxon>
        <taxon>Bacillales</taxon>
        <taxon>Alicyclobacillaceae</taxon>
        <taxon>Alicyclobacillus</taxon>
    </lineage>
</organism>
<evidence type="ECO:0008006" key="3">
    <source>
        <dbReference type="Google" id="ProtNLM"/>
    </source>
</evidence>
<evidence type="ECO:0000313" key="1">
    <source>
        <dbReference type="EMBL" id="MFB5190630.1"/>
    </source>
</evidence>